<name>A0A2G1W3W0_9BACT</name>
<accession>A0A2G1W3W0</accession>
<dbReference type="OrthoDB" id="272719at2"/>
<dbReference type="Proteomes" id="UP000225740">
    <property type="component" value="Unassembled WGS sequence"/>
</dbReference>
<dbReference type="AlphaFoldDB" id="A0A2G1W3W0"/>
<feature type="compositionally biased region" description="Polar residues" evidence="1">
    <location>
        <begin position="146"/>
        <end position="160"/>
    </location>
</feature>
<feature type="compositionally biased region" description="Low complexity" evidence="1">
    <location>
        <begin position="421"/>
        <end position="436"/>
    </location>
</feature>
<feature type="region of interest" description="Disordered" evidence="1">
    <location>
        <begin position="137"/>
        <end position="229"/>
    </location>
</feature>
<feature type="compositionally biased region" description="Polar residues" evidence="1">
    <location>
        <begin position="457"/>
        <end position="471"/>
    </location>
</feature>
<feature type="compositionally biased region" description="Pro residues" evidence="1">
    <location>
        <begin position="409"/>
        <end position="420"/>
    </location>
</feature>
<feature type="compositionally biased region" description="Polar residues" evidence="1">
    <location>
        <begin position="378"/>
        <end position="389"/>
    </location>
</feature>
<evidence type="ECO:0000313" key="3">
    <source>
        <dbReference type="Proteomes" id="UP000225740"/>
    </source>
</evidence>
<evidence type="ECO:0000313" key="2">
    <source>
        <dbReference type="EMBL" id="PHQ33369.1"/>
    </source>
</evidence>
<dbReference type="EMBL" id="NIZW01000017">
    <property type="protein sequence ID" value="PHQ33369.1"/>
    <property type="molecule type" value="Genomic_DNA"/>
</dbReference>
<protein>
    <submittedName>
        <fullName evidence="2">Uncharacterized protein</fullName>
    </submittedName>
</protein>
<feature type="compositionally biased region" description="Polar residues" evidence="1">
    <location>
        <begin position="314"/>
        <end position="330"/>
    </location>
</feature>
<evidence type="ECO:0000256" key="1">
    <source>
        <dbReference type="SAM" id="MobiDB-lite"/>
    </source>
</evidence>
<comment type="caution">
    <text evidence="2">The sequence shown here is derived from an EMBL/GenBank/DDBJ whole genome shotgun (WGS) entry which is preliminary data.</text>
</comment>
<feature type="region of interest" description="Disordered" evidence="1">
    <location>
        <begin position="551"/>
        <end position="582"/>
    </location>
</feature>
<feature type="region of interest" description="Disordered" evidence="1">
    <location>
        <begin position="289"/>
        <end position="487"/>
    </location>
</feature>
<dbReference type="GeneID" id="90610340"/>
<reference evidence="2 3" key="1">
    <citation type="submission" date="2017-06" db="EMBL/GenBank/DDBJ databases">
        <title>Description of Rhodopirellula bahusiensis sp. nov.</title>
        <authorList>
            <person name="Kizina J."/>
            <person name="Harder J."/>
        </authorList>
    </citation>
    <scope>NUCLEOTIDE SEQUENCE [LARGE SCALE GENOMIC DNA]</scope>
    <source>
        <strain evidence="2 3">SWK21</strain>
    </source>
</reference>
<gene>
    <name evidence="2" type="ORF">CEE69_20285</name>
</gene>
<keyword evidence="3" id="KW-1185">Reference proteome</keyword>
<feature type="compositionally biased region" description="Acidic residues" evidence="1">
    <location>
        <begin position="561"/>
        <end position="579"/>
    </location>
</feature>
<dbReference type="RefSeq" id="WP_099262478.1">
    <property type="nucleotide sequence ID" value="NZ_NIZW01000017.1"/>
</dbReference>
<feature type="compositionally biased region" description="Acidic residues" evidence="1">
    <location>
        <begin position="392"/>
        <end position="403"/>
    </location>
</feature>
<proteinExistence type="predicted"/>
<sequence>MRLTLRTLLAYLDDMLDDNDEKLLKQKIEESSYATSLVARIQSAMDHPSLSAMSPDAVGPLENANVISEYLDSTLSAEQIAEVERVCLESDTTLAEAAACHQILTMVLGQPARVSDGLKERIYALPSSEALRNMEQQIERAPDASPSKTISSAETASYSSLDIPGDGNAATEVPGAGGSDDATIGQDDTHSAQPITPVGPSDSGVADAPTRLRNPVGHSANPSSSRSEAELVARTTRAMMREDGYGGMVRPSRITPWLVSLALVAVLLFALGKIFAPLSERRIAEQDNSNDDLVTSTDLDTPSPAAPIAETDTDQSTSPPVSDSAPTKPNASEDVETDSADVAPSPGQDSSNSDAVIPAPTTPAESTNPGTEPAETSAGETTPDKSPTTGEDVPDTTPEEMPEAVDAAPPIPPGMNPPETSPAETDTSTDATDADAPPAPAPSPSVPSGKQVAHLVNEQSVVLAQGRQATTDDGEEPATDNTAGWRRLWPAVKKAAGEDAEANPEIAEDDRLRFVGAGQTVLAPSLYRPILAGDQGVEWTLAGPTRLAISEVQSSQATSPEEADTAEAEENVADEDAADDQTKNASLAQTITRLHDGRLLLASTQENVTATWQLGPRTIELTMPESQTVLAIEVTHFRPLGMDPRVPANRMPVYRVIAVQGSVQLKEQPSEGAEAEVDQNPEIVTLESGQQWQGRGKSEAVVSDVERLPNWIDPPEKADLLVTSAREGLLDFVSRDGSFDDKELEKELREAMAFRRVEVSALAAQTLLLIGRADVYFGATGILSTPRHRLYFTEHFRQLRQHMASDAEAAKAIDEAIEQAERADGDTLFELLVGYNNDQLEAGADAKLIEHLNSSSMSVRVLAIENLRDIVGDTLGYRPDQENVARRTSDIKKWQARLRRGDIRYSAED</sequence>
<organism evidence="2 3">
    <name type="scientific">Rhodopirellula bahusiensis</name>
    <dbReference type="NCBI Taxonomy" id="2014065"/>
    <lineage>
        <taxon>Bacteria</taxon>
        <taxon>Pseudomonadati</taxon>
        <taxon>Planctomycetota</taxon>
        <taxon>Planctomycetia</taxon>
        <taxon>Pirellulales</taxon>
        <taxon>Pirellulaceae</taxon>
        <taxon>Rhodopirellula</taxon>
    </lineage>
</organism>
<feature type="compositionally biased region" description="Polar residues" evidence="1">
    <location>
        <begin position="291"/>
        <end position="300"/>
    </location>
</feature>